<evidence type="ECO:0000313" key="2">
    <source>
        <dbReference type="EMBL" id="ADW68051.1"/>
    </source>
</evidence>
<sequence length="321" mass="35230">MRSPIVGLHHVTAFSSNPQRNLDFYTEILGLRFVKRTVNFDDPGTYHFYFGDDAGSPGTIMTTFPGPRSARGQAGVGETSHVAFSIPLASLDYWHTRLTGLGVLVERTGKRFSEEVLTLADPDGMKIELVGTADVIAPKAPRFADVPAEHSIRGFFGVSLLLHAAEKTAAVLNMMGFAKVAEEGNRQRFSAPGDALGNHIDLVIDPAAKYGHFGAGSVHHIAFRAKDDEAQKEWRALIEQTLDVTPVLDRDYFHSIYFREPGGVLFELATDNPGFATDESIDTLGERLCLPEWVEPQRAKIEARVAPIELKKSLQKAQVTA</sequence>
<dbReference type="Proteomes" id="UP000000343">
    <property type="component" value="Chromosome"/>
</dbReference>
<dbReference type="Pfam" id="PF00903">
    <property type="entry name" value="Glyoxalase"/>
    <property type="match status" value="2"/>
</dbReference>
<dbReference type="CDD" id="cd08347">
    <property type="entry name" value="PcpA_C_like"/>
    <property type="match status" value="1"/>
</dbReference>
<dbReference type="SUPFAM" id="SSF54593">
    <property type="entry name" value="Glyoxalase/Bleomycin resistance protein/Dihydroxybiphenyl dioxygenase"/>
    <property type="match status" value="1"/>
</dbReference>
<protein>
    <submittedName>
        <fullName evidence="2">Glyoxalase/bleomycin resistance protein/dioxygenase</fullName>
    </submittedName>
</protein>
<dbReference type="PANTHER" id="PTHR36110:SF2">
    <property type="entry name" value="RING-CLEAVING DIOXYGENASE MHQE-RELATED"/>
    <property type="match status" value="1"/>
</dbReference>
<dbReference type="KEGG" id="acm:AciX9_0984"/>
<dbReference type="RefSeq" id="WP_013579375.1">
    <property type="nucleotide sequence ID" value="NC_015064.1"/>
</dbReference>
<keyword evidence="2" id="KW-0560">Oxidoreductase</keyword>
<accession>E8X2B9</accession>
<organism evidence="3">
    <name type="scientific">Granulicella tundricola (strain ATCC BAA-1859 / DSM 23138 / MP5ACTX9)</name>
    <dbReference type="NCBI Taxonomy" id="1198114"/>
    <lineage>
        <taxon>Bacteria</taxon>
        <taxon>Pseudomonadati</taxon>
        <taxon>Acidobacteriota</taxon>
        <taxon>Terriglobia</taxon>
        <taxon>Terriglobales</taxon>
        <taxon>Acidobacteriaceae</taxon>
        <taxon>Granulicella</taxon>
    </lineage>
</organism>
<reference evidence="3" key="1">
    <citation type="submission" date="2011-01" db="EMBL/GenBank/DDBJ databases">
        <title>Complete sequence of chromosome of Acidobacterium sp. MP5ACTX9.</title>
        <authorList>
            <consortium name="US DOE Joint Genome Institute"/>
            <person name="Lucas S."/>
            <person name="Copeland A."/>
            <person name="Lapidus A."/>
            <person name="Cheng J.-F."/>
            <person name="Goodwin L."/>
            <person name="Pitluck S."/>
            <person name="Teshima H."/>
            <person name="Detter J.C."/>
            <person name="Han C."/>
            <person name="Tapia R."/>
            <person name="Land M."/>
            <person name="Hauser L."/>
            <person name="Kyrpides N."/>
            <person name="Ivanova N."/>
            <person name="Ovchinnikova G."/>
            <person name="Pagani I."/>
            <person name="Rawat S.R."/>
            <person name="Mannisto M."/>
            <person name="Haggblom M.M."/>
            <person name="Woyke T."/>
        </authorList>
    </citation>
    <scope>NUCLEOTIDE SEQUENCE [LARGE SCALE GENOMIC DNA]</scope>
    <source>
        <strain evidence="3">MP5ACTX9</strain>
    </source>
</reference>
<dbReference type="AlphaFoldDB" id="E8X2B9"/>
<dbReference type="eggNOG" id="COG0346">
    <property type="taxonomic scope" value="Bacteria"/>
</dbReference>
<dbReference type="PANTHER" id="PTHR36110">
    <property type="entry name" value="RING-CLEAVING DIOXYGENASE MHQE-RELATED"/>
    <property type="match status" value="1"/>
</dbReference>
<evidence type="ECO:0000313" key="3">
    <source>
        <dbReference type="Proteomes" id="UP000000343"/>
    </source>
</evidence>
<evidence type="ECO:0000259" key="1">
    <source>
        <dbReference type="PROSITE" id="PS51819"/>
    </source>
</evidence>
<keyword evidence="2" id="KW-0223">Dioxygenase</keyword>
<dbReference type="GO" id="GO:0051213">
    <property type="term" value="F:dioxygenase activity"/>
    <property type="evidence" value="ECO:0007669"/>
    <property type="project" value="UniProtKB-KW"/>
</dbReference>
<dbReference type="Gene3D" id="3.10.180.10">
    <property type="entry name" value="2,3-Dihydroxybiphenyl 1,2-Dioxygenase, domain 1"/>
    <property type="match status" value="2"/>
</dbReference>
<keyword evidence="3" id="KW-1185">Reference proteome</keyword>
<dbReference type="InterPro" id="IPR004360">
    <property type="entry name" value="Glyas_Fos-R_dOase_dom"/>
</dbReference>
<dbReference type="InterPro" id="IPR037523">
    <property type="entry name" value="VOC_core"/>
</dbReference>
<dbReference type="EMBL" id="CP002480">
    <property type="protein sequence ID" value="ADW68051.1"/>
    <property type="molecule type" value="Genomic_DNA"/>
</dbReference>
<feature type="domain" description="VOC" evidence="1">
    <location>
        <begin position="7"/>
        <end position="132"/>
    </location>
</feature>
<feature type="domain" description="VOC" evidence="1">
    <location>
        <begin position="154"/>
        <end position="271"/>
    </location>
</feature>
<proteinExistence type="predicted"/>
<dbReference type="InterPro" id="IPR052537">
    <property type="entry name" value="Extradiol_RC_dioxygenase"/>
</dbReference>
<gene>
    <name evidence="2" type="ordered locus">AciX9_0984</name>
</gene>
<dbReference type="PROSITE" id="PS51819">
    <property type="entry name" value="VOC"/>
    <property type="match status" value="2"/>
</dbReference>
<name>E8X2B9_GRATM</name>
<dbReference type="STRING" id="1198114.AciX9_0984"/>
<dbReference type="PaxDb" id="1198114-AciX9_0984"/>
<dbReference type="InterPro" id="IPR029068">
    <property type="entry name" value="Glyas_Bleomycin-R_OHBP_Dase"/>
</dbReference>
<dbReference type="HOGENOM" id="CLU_057821_0_0_0"/>